<name>A0A4R5TUN7_9MICC</name>
<organism evidence="7 8">
    <name type="scientific">Arthrobacter crusticola</name>
    <dbReference type="NCBI Taxonomy" id="2547960"/>
    <lineage>
        <taxon>Bacteria</taxon>
        <taxon>Bacillati</taxon>
        <taxon>Actinomycetota</taxon>
        <taxon>Actinomycetes</taxon>
        <taxon>Micrococcales</taxon>
        <taxon>Micrococcaceae</taxon>
        <taxon>Arthrobacter</taxon>
    </lineage>
</organism>
<dbReference type="Gene3D" id="3.40.50.1980">
    <property type="entry name" value="Nitrogenase molybdenum iron protein domain"/>
    <property type="match status" value="2"/>
</dbReference>
<accession>A0A4R5TUN7</accession>
<dbReference type="SUPFAM" id="SSF53807">
    <property type="entry name" value="Helical backbone' metal receptor"/>
    <property type="match status" value="1"/>
</dbReference>
<evidence type="ECO:0000256" key="4">
    <source>
        <dbReference type="ARBA" id="ARBA00022729"/>
    </source>
</evidence>
<dbReference type="GO" id="GO:0030288">
    <property type="term" value="C:outer membrane-bounded periplasmic space"/>
    <property type="evidence" value="ECO:0007669"/>
    <property type="project" value="TreeGrafter"/>
</dbReference>
<dbReference type="GO" id="GO:1901678">
    <property type="term" value="P:iron coordination entity transport"/>
    <property type="evidence" value="ECO:0007669"/>
    <property type="project" value="UniProtKB-ARBA"/>
</dbReference>
<dbReference type="Pfam" id="PF01497">
    <property type="entry name" value="Peripla_BP_2"/>
    <property type="match status" value="1"/>
</dbReference>
<dbReference type="PANTHER" id="PTHR30532:SF24">
    <property type="entry name" value="FERRIC ENTEROBACTIN-BINDING PERIPLASMIC PROTEIN FEPB"/>
    <property type="match status" value="1"/>
</dbReference>
<dbReference type="OrthoDB" id="9793175at2"/>
<evidence type="ECO:0000313" key="8">
    <source>
        <dbReference type="Proteomes" id="UP000295411"/>
    </source>
</evidence>
<dbReference type="InterPro" id="IPR051313">
    <property type="entry name" value="Bact_iron-sidero_bind"/>
</dbReference>
<evidence type="ECO:0000313" key="7">
    <source>
        <dbReference type="EMBL" id="TDK24749.1"/>
    </source>
</evidence>
<feature type="domain" description="Fe/B12 periplasmic-binding" evidence="6">
    <location>
        <begin position="89"/>
        <end position="345"/>
    </location>
</feature>
<comment type="similarity">
    <text evidence="2">Belongs to the bacterial solute-binding protein 8 family.</text>
</comment>
<keyword evidence="3" id="KW-0813">Transport</keyword>
<dbReference type="PANTHER" id="PTHR30532">
    <property type="entry name" value="IRON III DICITRATE-BINDING PERIPLASMIC PROTEIN"/>
    <property type="match status" value="1"/>
</dbReference>
<gene>
    <name evidence="7" type="ORF">E2F48_13140</name>
</gene>
<dbReference type="PROSITE" id="PS50983">
    <property type="entry name" value="FE_B12_PBP"/>
    <property type="match status" value="1"/>
</dbReference>
<keyword evidence="4 5" id="KW-0732">Signal</keyword>
<dbReference type="EMBL" id="SMTK01000004">
    <property type="protein sequence ID" value="TDK24749.1"/>
    <property type="molecule type" value="Genomic_DNA"/>
</dbReference>
<evidence type="ECO:0000256" key="1">
    <source>
        <dbReference type="ARBA" id="ARBA00004196"/>
    </source>
</evidence>
<comment type="subcellular location">
    <subcellularLocation>
        <location evidence="1">Cell envelope</location>
    </subcellularLocation>
</comment>
<reference evidence="7 8" key="1">
    <citation type="submission" date="2019-03" db="EMBL/GenBank/DDBJ databases">
        <title>Arthrobacter sp. nov., an bacterium isolated from biocrust in Mu Us Desert.</title>
        <authorList>
            <person name="Lixiong L."/>
        </authorList>
    </citation>
    <scope>NUCLEOTIDE SEQUENCE [LARGE SCALE GENOMIC DNA]</scope>
    <source>
        <strain evidence="7 8">SLN-3</strain>
    </source>
</reference>
<feature type="signal peptide" evidence="5">
    <location>
        <begin position="1"/>
        <end position="46"/>
    </location>
</feature>
<evidence type="ECO:0000256" key="3">
    <source>
        <dbReference type="ARBA" id="ARBA00022448"/>
    </source>
</evidence>
<evidence type="ECO:0000259" key="6">
    <source>
        <dbReference type="PROSITE" id="PS50983"/>
    </source>
</evidence>
<dbReference type="InterPro" id="IPR002491">
    <property type="entry name" value="ABC_transptr_periplasmic_BD"/>
</dbReference>
<comment type="caution">
    <text evidence="7">The sequence shown here is derived from an EMBL/GenBank/DDBJ whole genome shotgun (WGS) entry which is preliminary data.</text>
</comment>
<dbReference type="AlphaFoldDB" id="A0A4R5TUN7"/>
<evidence type="ECO:0000256" key="2">
    <source>
        <dbReference type="ARBA" id="ARBA00008814"/>
    </source>
</evidence>
<sequence length="345" mass="36527">MLGLTYLTFPLFPASCPEFPMPASPLSRLRSARLPALLLAAAVALAGCGPQDAGGATDTAPETGDSDSFPRVVQHELGETTIPERPERVVAVTDGGELASLLALGVEPVGFGKRNDPIRPWIEAAGGAEIESYDLAGTEVSFERIAAWKPDLLVVQAGFATKENLAQYSALAPTVVTSFIDWKDNLRQVSEATGTTEKAAELVAENEAAVEDAAKALSGSKGLKVQAITVFEGPEIYRLNDASPLGKLAPSLGLAPFPKAGTPGEAVDTVSLEKLADIDADVLLVQDFGDDGPYRALKEQEIWKRIPAVKTGKVIELSVEESEASYFDSVLTVPLNLQMLQDRLG</sequence>
<evidence type="ECO:0000256" key="5">
    <source>
        <dbReference type="SAM" id="SignalP"/>
    </source>
</evidence>
<proteinExistence type="inferred from homology"/>
<feature type="chain" id="PRO_5039640641" description="Fe/B12 periplasmic-binding domain-containing protein" evidence="5">
    <location>
        <begin position="47"/>
        <end position="345"/>
    </location>
</feature>
<keyword evidence="8" id="KW-1185">Reference proteome</keyword>
<protein>
    <recommendedName>
        <fullName evidence="6">Fe/B12 periplasmic-binding domain-containing protein</fullName>
    </recommendedName>
</protein>
<dbReference type="Proteomes" id="UP000295411">
    <property type="component" value="Unassembled WGS sequence"/>
</dbReference>